<dbReference type="AlphaFoldDB" id="A0A7H9E883"/>
<proteinExistence type="predicted"/>
<evidence type="ECO:0000313" key="1">
    <source>
        <dbReference type="EMBL" id="QLL73853.1"/>
    </source>
</evidence>
<dbReference type="EMBL" id="CP047415">
    <property type="protein sequence ID" value="QLL73853.1"/>
    <property type="molecule type" value="Genomic_DNA"/>
</dbReference>
<dbReference type="Proteomes" id="UP000510660">
    <property type="component" value="Chromosome"/>
</dbReference>
<evidence type="ECO:0000313" key="2">
    <source>
        <dbReference type="Proteomes" id="UP000510660"/>
    </source>
</evidence>
<protein>
    <submittedName>
        <fullName evidence="1">Uncharacterized protein</fullName>
    </submittedName>
</protein>
<name>A0A7H9E883_9LACO</name>
<dbReference type="RefSeq" id="WP_180862085.1">
    <property type="nucleotide sequence ID" value="NZ_CP047415.1"/>
</dbReference>
<sequence>MSKYRNNASVLTKGYEEIDTNPDHYKSSSFKTENDYVEGVAIYTMDGSVFKFKDLTVDDVFDAINVHKDRWINISNGGQVNLGYVICYQPWKFYKHDSYKRKY</sequence>
<organism evidence="1 2">
    <name type="scientific">Lactobacillus crispatus</name>
    <dbReference type="NCBI Taxonomy" id="47770"/>
    <lineage>
        <taxon>Bacteria</taxon>
        <taxon>Bacillati</taxon>
        <taxon>Bacillota</taxon>
        <taxon>Bacilli</taxon>
        <taxon>Lactobacillales</taxon>
        <taxon>Lactobacillaceae</taxon>
        <taxon>Lactobacillus</taxon>
    </lineage>
</organism>
<gene>
    <name evidence="1" type="ORF">GTO85_05480</name>
</gene>
<accession>A0A7H9E883</accession>
<reference evidence="1 2" key="1">
    <citation type="submission" date="2020-01" db="EMBL/GenBank/DDBJ databases">
        <title>Complete and circular genome sequences of six lactobacillus isolates from horses.</title>
        <authorList>
            <person name="Hassan H.M."/>
        </authorList>
    </citation>
    <scope>NUCLEOTIDE SEQUENCE [LARGE SCALE GENOMIC DNA]</scope>
    <source>
        <strain evidence="1 2">1D</strain>
    </source>
</reference>